<feature type="region of interest" description="Disordered" evidence="1">
    <location>
        <begin position="343"/>
        <end position="375"/>
    </location>
</feature>
<dbReference type="Pfam" id="PF20150">
    <property type="entry name" value="2EXR"/>
    <property type="match status" value="1"/>
</dbReference>
<evidence type="ECO:0000256" key="1">
    <source>
        <dbReference type="SAM" id="MobiDB-lite"/>
    </source>
</evidence>
<dbReference type="Proteomes" id="UP000241462">
    <property type="component" value="Unassembled WGS sequence"/>
</dbReference>
<accession>A0A2T2ZYT8</accession>
<keyword evidence="4" id="KW-1185">Reference proteome</keyword>
<name>A0A2T2ZYT8_9PEZI</name>
<dbReference type="PANTHER" id="PTHR35910:SF1">
    <property type="entry name" value="2EXR DOMAIN-CONTAINING PROTEIN"/>
    <property type="match status" value="1"/>
</dbReference>
<evidence type="ECO:0000313" key="3">
    <source>
        <dbReference type="EMBL" id="PSR79772.1"/>
    </source>
</evidence>
<gene>
    <name evidence="3" type="ORF">BD289DRAFT_455701</name>
</gene>
<dbReference type="STRING" id="2025994.A0A2T2ZYT8"/>
<dbReference type="AlphaFoldDB" id="A0A2T2ZYT8"/>
<reference evidence="3 4" key="1">
    <citation type="journal article" date="2018" name="Mycol. Prog.">
        <title>Coniella lustricola, a new species from submerged detritus.</title>
        <authorList>
            <person name="Raudabaugh D.B."/>
            <person name="Iturriaga T."/>
            <person name="Carver A."/>
            <person name="Mondo S."/>
            <person name="Pangilinan J."/>
            <person name="Lipzen A."/>
            <person name="He G."/>
            <person name="Amirebrahimi M."/>
            <person name="Grigoriev I.V."/>
            <person name="Miller A.N."/>
        </authorList>
    </citation>
    <scope>NUCLEOTIDE SEQUENCE [LARGE SCALE GENOMIC DNA]</scope>
    <source>
        <strain evidence="3 4">B22-T-1</strain>
    </source>
</reference>
<dbReference type="EMBL" id="KZ678555">
    <property type="protein sequence ID" value="PSR79772.1"/>
    <property type="molecule type" value="Genomic_DNA"/>
</dbReference>
<feature type="domain" description="2EXR" evidence="2">
    <location>
        <begin position="6"/>
        <end position="132"/>
    </location>
</feature>
<proteinExistence type="predicted"/>
<dbReference type="InterPro" id="IPR045518">
    <property type="entry name" value="2EXR"/>
</dbReference>
<evidence type="ECO:0000313" key="4">
    <source>
        <dbReference type="Proteomes" id="UP000241462"/>
    </source>
</evidence>
<organism evidence="3 4">
    <name type="scientific">Coniella lustricola</name>
    <dbReference type="NCBI Taxonomy" id="2025994"/>
    <lineage>
        <taxon>Eukaryota</taxon>
        <taxon>Fungi</taxon>
        <taxon>Dikarya</taxon>
        <taxon>Ascomycota</taxon>
        <taxon>Pezizomycotina</taxon>
        <taxon>Sordariomycetes</taxon>
        <taxon>Sordariomycetidae</taxon>
        <taxon>Diaporthales</taxon>
        <taxon>Schizoparmaceae</taxon>
        <taxon>Coniella</taxon>
    </lineage>
</organism>
<sequence length="462" mass="51902">MAATTFTVFRSLPKELRDSTWELCLPRRILEVDHSSIDHMFLTRYALRGDVDYDGGHQSSATPVACSLKHTTRANSGPPVLTKVCRESRAVALRSGGLWRGFNENVPPNDQLFNTTYEPVDEFWFDPVRDTLHLHWQPFASMLERIRYNQNPSTVPLENLVSVLRQLYDGNASVSRDSGTDNGNASGIQSISIDQRLRRPGQKVLASITDDLLDTLGGFGERNIIRLVASHKEWLVCGAVVVMHVKPEDERKAIQSGLWGLLGDERVVTIDAFDAALLRRYRQFWNTYGSARDRLAAEFFNLSDALGDGASAVVHYAELPHHFVEDLRVRWLLNAPLWAPDVDDAGGPGPGPGPGPASETHHPANSEAANSVDHRRHRVLPGDRLELWLATPHKDLDLSELRQSKYDFGEPFVRQMWKPNPHHPWIQDKMARMPVFRPTVMFRLCTDDCLTTCKSSSSAVSD</sequence>
<protein>
    <recommendedName>
        <fullName evidence="2">2EXR domain-containing protein</fullName>
    </recommendedName>
</protein>
<dbReference type="InParanoid" id="A0A2T2ZYT8"/>
<dbReference type="OrthoDB" id="3540486at2759"/>
<evidence type="ECO:0000259" key="2">
    <source>
        <dbReference type="Pfam" id="PF20150"/>
    </source>
</evidence>
<dbReference type="PANTHER" id="PTHR35910">
    <property type="entry name" value="2EXR DOMAIN-CONTAINING PROTEIN"/>
    <property type="match status" value="1"/>
</dbReference>